<keyword evidence="2" id="KW-0812">Transmembrane</keyword>
<evidence type="ECO:0008006" key="6">
    <source>
        <dbReference type="Google" id="ProtNLM"/>
    </source>
</evidence>
<dbReference type="InterPro" id="IPR037151">
    <property type="entry name" value="AlkB-like_sf"/>
</dbReference>
<feature type="region of interest" description="Disordered" evidence="1">
    <location>
        <begin position="359"/>
        <end position="392"/>
    </location>
</feature>
<reference evidence="4" key="1">
    <citation type="submission" date="2023-10" db="EMBL/GenBank/DDBJ databases">
        <authorList>
            <person name="Chen Y."/>
            <person name="Shah S."/>
            <person name="Dougan E. K."/>
            <person name="Thang M."/>
            <person name="Chan C."/>
        </authorList>
    </citation>
    <scope>NUCLEOTIDE SEQUENCE [LARGE SCALE GENOMIC DNA]</scope>
</reference>
<evidence type="ECO:0000313" key="4">
    <source>
        <dbReference type="EMBL" id="CAK0879458.1"/>
    </source>
</evidence>
<feature type="transmembrane region" description="Helical" evidence="2">
    <location>
        <begin position="64"/>
        <end position="86"/>
    </location>
</feature>
<feature type="chain" id="PRO_5045076321" description="Alpha-ketoglutarate-dependent dioxygenase AlkB-like domain-containing protein" evidence="3">
    <location>
        <begin position="24"/>
        <end position="554"/>
    </location>
</feature>
<name>A0ABN9W0H6_9DINO</name>
<feature type="compositionally biased region" description="Basic and acidic residues" evidence="1">
    <location>
        <begin position="382"/>
        <end position="392"/>
    </location>
</feature>
<feature type="region of interest" description="Disordered" evidence="1">
    <location>
        <begin position="182"/>
        <end position="291"/>
    </location>
</feature>
<keyword evidence="2" id="KW-0472">Membrane</keyword>
<keyword evidence="5" id="KW-1185">Reference proteome</keyword>
<evidence type="ECO:0000313" key="5">
    <source>
        <dbReference type="Proteomes" id="UP001189429"/>
    </source>
</evidence>
<evidence type="ECO:0000256" key="2">
    <source>
        <dbReference type="SAM" id="Phobius"/>
    </source>
</evidence>
<proteinExistence type="predicted"/>
<dbReference type="Gene3D" id="2.60.120.590">
    <property type="entry name" value="Alpha-ketoglutarate-dependent dioxygenase AlkB-like"/>
    <property type="match status" value="1"/>
</dbReference>
<accession>A0ABN9W0H6</accession>
<comment type="caution">
    <text evidence="4">The sequence shown here is derived from an EMBL/GenBank/DDBJ whole genome shotgun (WGS) entry which is preliminary data.</text>
</comment>
<feature type="compositionally biased region" description="Basic and acidic residues" evidence="1">
    <location>
        <begin position="217"/>
        <end position="245"/>
    </location>
</feature>
<sequence length="554" mass="59494">MVVAVSLWLLVLPIASVVQPTLAPYLLKGIQQALKVASPCFLQVTRVILKVVTLPLQVAYQCKLMVMSIILRVCVRLSLSLVYVGWYSSLMNALNKMCLFNVMFALMLLVPLMPAVLLLPGTPLVALRVLRTFVLGIWSDTVIADALEEALGVIKKCSAMGDSATQTQMEAEITALRKSITERKPAVTRHTATGRGLARAQQRPSKMQEDMVVQGKAVKETQDRRRGGSPEPADARRRGAEEERPAPTAPTAEAGAAGASAAAAAAGEAGPATAAAADGEPQGSPAAASAEGIGQTLSATVPGTALAVVDAPQAPAAAAFAPAGGKPLSITEVVRAGMQPPGGSSLILNLMRRAQAQKEPAPAPPGIGLRPPAKDFGAGLTPREKSDLKEEEFKLNREMNPEPSRDVMPLQLLKDRCPTPFGWVTCVSDDANRSWMYLADKKQDIHVSDLQTLLSGVKWINVAGSPGGAVTRKTMWWVKEGCKCPYNYGTHRVEAEPFPDWFKDMSKRWLSCLNLNDDTDRDSRFPDSVNLNLYENGSHIVAWHSDDEPISNPL</sequence>
<feature type="signal peptide" evidence="3">
    <location>
        <begin position="1"/>
        <end position="23"/>
    </location>
</feature>
<keyword evidence="2" id="KW-1133">Transmembrane helix</keyword>
<gene>
    <name evidence="4" type="ORF">PCOR1329_LOCUS62886</name>
</gene>
<feature type="compositionally biased region" description="Low complexity" evidence="1">
    <location>
        <begin position="249"/>
        <end position="281"/>
    </location>
</feature>
<dbReference type="SUPFAM" id="SSF51197">
    <property type="entry name" value="Clavaminate synthase-like"/>
    <property type="match status" value="1"/>
</dbReference>
<evidence type="ECO:0000256" key="1">
    <source>
        <dbReference type="SAM" id="MobiDB-lite"/>
    </source>
</evidence>
<feature type="transmembrane region" description="Helical" evidence="2">
    <location>
        <begin position="98"/>
        <end position="119"/>
    </location>
</feature>
<keyword evidence="3" id="KW-0732">Signal</keyword>
<dbReference type="EMBL" id="CAUYUJ010017960">
    <property type="protein sequence ID" value="CAK0879458.1"/>
    <property type="molecule type" value="Genomic_DNA"/>
</dbReference>
<organism evidence="4 5">
    <name type="scientific">Prorocentrum cordatum</name>
    <dbReference type="NCBI Taxonomy" id="2364126"/>
    <lineage>
        <taxon>Eukaryota</taxon>
        <taxon>Sar</taxon>
        <taxon>Alveolata</taxon>
        <taxon>Dinophyceae</taxon>
        <taxon>Prorocentrales</taxon>
        <taxon>Prorocentraceae</taxon>
        <taxon>Prorocentrum</taxon>
    </lineage>
</organism>
<evidence type="ECO:0000256" key="3">
    <source>
        <dbReference type="SAM" id="SignalP"/>
    </source>
</evidence>
<protein>
    <recommendedName>
        <fullName evidence="6">Alpha-ketoglutarate-dependent dioxygenase AlkB-like domain-containing protein</fullName>
    </recommendedName>
</protein>
<dbReference type="Proteomes" id="UP001189429">
    <property type="component" value="Unassembled WGS sequence"/>
</dbReference>